<organism evidence="2 3">
    <name type="scientific">Microbacterium ginsengisoli</name>
    <dbReference type="NCBI Taxonomy" id="400772"/>
    <lineage>
        <taxon>Bacteria</taxon>
        <taxon>Bacillati</taxon>
        <taxon>Actinomycetota</taxon>
        <taxon>Actinomycetes</taxon>
        <taxon>Micrococcales</taxon>
        <taxon>Microbacteriaceae</taxon>
        <taxon>Microbacterium</taxon>
    </lineage>
</organism>
<keyword evidence="3" id="KW-1185">Reference proteome</keyword>
<dbReference type="Proteomes" id="UP000033451">
    <property type="component" value="Unassembled WGS sequence"/>
</dbReference>
<keyword evidence="1" id="KW-0472">Membrane</keyword>
<evidence type="ECO:0000313" key="3">
    <source>
        <dbReference type="Proteomes" id="UP000033451"/>
    </source>
</evidence>
<comment type="caution">
    <text evidence="2">The sequence shown here is derived from an EMBL/GenBank/DDBJ whole genome shotgun (WGS) entry which is preliminary data.</text>
</comment>
<evidence type="ECO:0000313" key="2">
    <source>
        <dbReference type="EMBL" id="KJL36792.1"/>
    </source>
</evidence>
<keyword evidence="1" id="KW-0812">Transmembrane</keyword>
<protein>
    <submittedName>
        <fullName evidence="2">Uncharacterized protein</fullName>
    </submittedName>
</protein>
<dbReference type="AlphaFoldDB" id="A0A0F0LU49"/>
<keyword evidence="1" id="KW-1133">Transmembrane helix</keyword>
<dbReference type="PATRIC" id="fig|400772.4.peg.1367"/>
<accession>A0A0F0LU49</accession>
<reference evidence="2 3" key="1">
    <citation type="submission" date="2015-02" db="EMBL/GenBank/DDBJ databases">
        <title>Draft genome sequences of ten Microbacterium spp. with emphasis on heavy metal contaminated environments.</title>
        <authorList>
            <person name="Corretto E."/>
        </authorList>
    </citation>
    <scope>NUCLEOTIDE SEQUENCE [LARGE SCALE GENOMIC DNA]</scope>
    <source>
        <strain evidence="2 3">DSM 18659</strain>
    </source>
</reference>
<feature type="transmembrane region" description="Helical" evidence="1">
    <location>
        <begin position="28"/>
        <end position="46"/>
    </location>
</feature>
<dbReference type="STRING" id="400772.RR49_01344"/>
<dbReference type="RefSeq" id="WP_048809123.1">
    <property type="nucleotide sequence ID" value="NZ_DAIQHQ010000001.1"/>
</dbReference>
<gene>
    <name evidence="2" type="ORF">RR49_01344</name>
</gene>
<evidence type="ECO:0000256" key="1">
    <source>
        <dbReference type="SAM" id="Phobius"/>
    </source>
</evidence>
<name>A0A0F0LU49_9MICO</name>
<proteinExistence type="predicted"/>
<sequence length="52" mass="5457">MDALAQFGQGLALTLAAFIDAVLTNPGPWVAALTTLGSLATFLFVARTARRH</sequence>
<dbReference type="EMBL" id="JYIY01000071">
    <property type="protein sequence ID" value="KJL36792.1"/>
    <property type="molecule type" value="Genomic_DNA"/>
</dbReference>